<organism evidence="5 6">
    <name type="scientific">Actinomadura litoris</name>
    <dbReference type="NCBI Taxonomy" id="2678616"/>
    <lineage>
        <taxon>Bacteria</taxon>
        <taxon>Bacillati</taxon>
        <taxon>Actinomycetota</taxon>
        <taxon>Actinomycetes</taxon>
        <taxon>Streptosporangiales</taxon>
        <taxon>Thermomonosporaceae</taxon>
        <taxon>Actinomadura</taxon>
    </lineage>
</organism>
<evidence type="ECO:0000313" key="5">
    <source>
        <dbReference type="EMBL" id="MUN37438.1"/>
    </source>
</evidence>
<gene>
    <name evidence="5" type="ORF">GNZ18_12605</name>
</gene>
<dbReference type="EMBL" id="WOFH01000004">
    <property type="protein sequence ID" value="MUN37438.1"/>
    <property type="molecule type" value="Genomic_DNA"/>
</dbReference>
<dbReference type="InterPro" id="IPR036388">
    <property type="entry name" value="WH-like_DNA-bd_sf"/>
</dbReference>
<feature type="domain" description="HTH marR-type" evidence="4">
    <location>
        <begin position="23"/>
        <end position="158"/>
    </location>
</feature>
<dbReference type="RefSeq" id="WP_156216483.1">
    <property type="nucleotide sequence ID" value="NZ_WOFH01000004.1"/>
</dbReference>
<dbReference type="GO" id="GO:0003700">
    <property type="term" value="F:DNA-binding transcription factor activity"/>
    <property type="evidence" value="ECO:0007669"/>
    <property type="project" value="InterPro"/>
</dbReference>
<name>A0A7K1KZ06_9ACTN</name>
<dbReference type="PANTHER" id="PTHR42756:SF1">
    <property type="entry name" value="TRANSCRIPTIONAL REPRESSOR OF EMRAB OPERON"/>
    <property type="match status" value="1"/>
</dbReference>
<keyword evidence="2" id="KW-0238">DNA-binding</keyword>
<dbReference type="GO" id="GO:0003677">
    <property type="term" value="F:DNA binding"/>
    <property type="evidence" value="ECO:0007669"/>
    <property type="project" value="UniProtKB-KW"/>
</dbReference>
<evidence type="ECO:0000259" key="4">
    <source>
        <dbReference type="PROSITE" id="PS50995"/>
    </source>
</evidence>
<dbReference type="PANTHER" id="PTHR42756">
    <property type="entry name" value="TRANSCRIPTIONAL REGULATOR, MARR"/>
    <property type="match status" value="1"/>
</dbReference>
<dbReference type="PROSITE" id="PS01117">
    <property type="entry name" value="HTH_MARR_1"/>
    <property type="match status" value="1"/>
</dbReference>
<comment type="caution">
    <text evidence="5">The sequence shown here is derived from an EMBL/GenBank/DDBJ whole genome shotgun (WGS) entry which is preliminary data.</text>
</comment>
<dbReference type="InterPro" id="IPR023187">
    <property type="entry name" value="Tscrpt_reg_MarR-type_CS"/>
</dbReference>
<dbReference type="Pfam" id="PF12802">
    <property type="entry name" value="MarR_2"/>
    <property type="match status" value="1"/>
</dbReference>
<proteinExistence type="predicted"/>
<reference evidence="5 6" key="1">
    <citation type="submission" date="2019-11" db="EMBL/GenBank/DDBJ databases">
        <authorList>
            <person name="Cao P."/>
        </authorList>
    </citation>
    <scope>NUCLEOTIDE SEQUENCE [LARGE SCALE GENOMIC DNA]</scope>
    <source>
        <strain evidence="5 6">NEAU-AAG5</strain>
    </source>
</reference>
<dbReference type="InterPro" id="IPR036390">
    <property type="entry name" value="WH_DNA-bd_sf"/>
</dbReference>
<dbReference type="SUPFAM" id="SSF46785">
    <property type="entry name" value="Winged helix' DNA-binding domain"/>
    <property type="match status" value="1"/>
</dbReference>
<dbReference type="AlphaFoldDB" id="A0A7K1KZ06"/>
<evidence type="ECO:0000256" key="1">
    <source>
        <dbReference type="ARBA" id="ARBA00023015"/>
    </source>
</evidence>
<dbReference type="PROSITE" id="PS50995">
    <property type="entry name" value="HTH_MARR_2"/>
    <property type="match status" value="1"/>
</dbReference>
<keyword evidence="3" id="KW-0804">Transcription</keyword>
<protein>
    <submittedName>
        <fullName evidence="5">MarR family transcriptional regulator</fullName>
    </submittedName>
</protein>
<keyword evidence="6" id="KW-1185">Reference proteome</keyword>
<evidence type="ECO:0000256" key="3">
    <source>
        <dbReference type="ARBA" id="ARBA00023163"/>
    </source>
</evidence>
<sequence length="166" mass="18436">MADAVDEILAQWGRERPDLDVWPMGIIGRVARLQLVLHRELKDFFAGQGLETWEFDVLATLRRSGEPYELTAGALLKAAMVTSGAITNRIDRLEAKGLVERVRDADDRRSVRIRLTSRGLSLVDQVVGLHTANEARLLEALDPADRDRLAGLLRGLLESLGDTSPR</sequence>
<evidence type="ECO:0000313" key="6">
    <source>
        <dbReference type="Proteomes" id="UP000432015"/>
    </source>
</evidence>
<dbReference type="Proteomes" id="UP000432015">
    <property type="component" value="Unassembled WGS sequence"/>
</dbReference>
<evidence type="ECO:0000256" key="2">
    <source>
        <dbReference type="ARBA" id="ARBA00023125"/>
    </source>
</evidence>
<accession>A0A7K1KZ06</accession>
<keyword evidence="1" id="KW-0805">Transcription regulation</keyword>
<dbReference type="PRINTS" id="PR00598">
    <property type="entry name" value="HTHMARR"/>
</dbReference>
<dbReference type="Gene3D" id="1.10.10.10">
    <property type="entry name" value="Winged helix-like DNA-binding domain superfamily/Winged helix DNA-binding domain"/>
    <property type="match status" value="1"/>
</dbReference>
<dbReference type="SMART" id="SM00347">
    <property type="entry name" value="HTH_MARR"/>
    <property type="match status" value="1"/>
</dbReference>
<dbReference type="InterPro" id="IPR000835">
    <property type="entry name" value="HTH_MarR-typ"/>
</dbReference>